<name>A0A0J1BK59_RHOIS</name>
<accession>A0A0J1BK59</accession>
<dbReference type="Proteomes" id="UP000036367">
    <property type="component" value="Unassembled WGS sequence"/>
</dbReference>
<reference evidence="1" key="1">
    <citation type="submission" date="2015-05" db="EMBL/GenBank/DDBJ databases">
        <title>Permanent draft genome of Rhodopirellula islandicus K833.</title>
        <authorList>
            <person name="Kizina J."/>
            <person name="Richter M."/>
            <person name="Glockner F.O."/>
            <person name="Harder J."/>
        </authorList>
    </citation>
    <scope>NUCLEOTIDE SEQUENCE [LARGE SCALE GENOMIC DNA]</scope>
    <source>
        <strain evidence="1">K833</strain>
    </source>
</reference>
<evidence type="ECO:0000313" key="1">
    <source>
        <dbReference type="EMBL" id="KLU06813.1"/>
    </source>
</evidence>
<dbReference type="EMBL" id="LECT01000010">
    <property type="protein sequence ID" value="KLU06813.1"/>
    <property type="molecule type" value="Genomic_DNA"/>
</dbReference>
<sequence length="58" mass="6215">MRSITPNISQPSVKQVGRSLSSLGLFREALLPPRPTGANAQTAHMPDDTCLALRSGRL</sequence>
<comment type="caution">
    <text evidence="1">The sequence shown here is derived from an EMBL/GenBank/DDBJ whole genome shotgun (WGS) entry which is preliminary data.</text>
</comment>
<protein>
    <submittedName>
        <fullName evidence="1">Uncharacterized protein</fullName>
    </submittedName>
</protein>
<keyword evidence="2" id="KW-1185">Reference proteome</keyword>
<proteinExistence type="predicted"/>
<gene>
    <name evidence="1" type="ORF">RISK_001127</name>
</gene>
<dbReference type="AlphaFoldDB" id="A0A0J1BK59"/>
<organism evidence="1 2">
    <name type="scientific">Rhodopirellula islandica</name>
    <dbReference type="NCBI Taxonomy" id="595434"/>
    <lineage>
        <taxon>Bacteria</taxon>
        <taxon>Pseudomonadati</taxon>
        <taxon>Planctomycetota</taxon>
        <taxon>Planctomycetia</taxon>
        <taxon>Pirellulales</taxon>
        <taxon>Pirellulaceae</taxon>
        <taxon>Rhodopirellula</taxon>
    </lineage>
</organism>
<evidence type="ECO:0000313" key="2">
    <source>
        <dbReference type="Proteomes" id="UP000036367"/>
    </source>
</evidence>